<protein>
    <recommendedName>
        <fullName evidence="5">YbbR-like domain-containing protein</fullName>
    </recommendedName>
</protein>
<feature type="transmembrane region" description="Helical" evidence="2">
    <location>
        <begin position="9"/>
        <end position="26"/>
    </location>
</feature>
<evidence type="ECO:0000313" key="3">
    <source>
        <dbReference type="EMBL" id="TGA99005.1"/>
    </source>
</evidence>
<keyword evidence="2" id="KW-0472">Membrane</keyword>
<dbReference type="RefSeq" id="WP_135348025.1">
    <property type="nucleotide sequence ID" value="NZ_SRJD01000005.1"/>
</dbReference>
<keyword evidence="4" id="KW-1185">Reference proteome</keyword>
<keyword evidence="2" id="KW-1133">Transmembrane helix</keyword>
<feature type="compositionally biased region" description="Low complexity" evidence="1">
    <location>
        <begin position="317"/>
        <end position="338"/>
    </location>
</feature>
<dbReference type="PANTHER" id="PTHR37804">
    <property type="entry name" value="CDAA REGULATORY PROTEIN CDAR"/>
    <property type="match status" value="1"/>
</dbReference>
<dbReference type="AlphaFoldDB" id="A0A4Z0GS21"/>
<dbReference type="Pfam" id="PF07949">
    <property type="entry name" value="YbbR"/>
    <property type="match status" value="4"/>
</dbReference>
<dbReference type="Proteomes" id="UP000298347">
    <property type="component" value="Unassembled WGS sequence"/>
</dbReference>
<dbReference type="PANTHER" id="PTHR37804:SF1">
    <property type="entry name" value="CDAA REGULATORY PROTEIN CDAR"/>
    <property type="match status" value="1"/>
</dbReference>
<organism evidence="3 4">
    <name type="scientific">Sporolactobacillus shoreae</name>
    <dbReference type="NCBI Taxonomy" id="1465501"/>
    <lineage>
        <taxon>Bacteria</taxon>
        <taxon>Bacillati</taxon>
        <taxon>Bacillota</taxon>
        <taxon>Bacilli</taxon>
        <taxon>Bacillales</taxon>
        <taxon>Sporolactobacillaceae</taxon>
        <taxon>Sporolactobacillus</taxon>
    </lineage>
</organism>
<proteinExistence type="predicted"/>
<keyword evidence="2" id="KW-0812">Transmembrane</keyword>
<accession>A0A4Z0GS21</accession>
<dbReference type="OrthoDB" id="2960905at2"/>
<gene>
    <name evidence="3" type="ORF">E4665_06705</name>
</gene>
<evidence type="ECO:0000256" key="1">
    <source>
        <dbReference type="SAM" id="MobiDB-lite"/>
    </source>
</evidence>
<evidence type="ECO:0000256" key="2">
    <source>
        <dbReference type="SAM" id="Phobius"/>
    </source>
</evidence>
<comment type="caution">
    <text evidence="3">The sequence shown here is derived from an EMBL/GenBank/DDBJ whole genome shotgun (WGS) entry which is preliminary data.</text>
</comment>
<sequence>MDKLLHKNWLVKIISFVMALMLYAIVSAGQTPSPNPSGIAVNPLEQSTITENLNLKYDANKFVVSGAPQSVDIRMNGSSNLILKARLLGSKSAFVNLNGMKPGTYDVRVQTSGFPNGLSVKAVPGTVRVTIQERTSKEFPIAIDVLNKNTIGNVYSIGSPTIDPNTVTVTGGRQTIDSIAFIRGVVDVKGADATVDKMITLHAYNSNGNQMDVTVEPSSVHVRVPITKTSKQVTLQALTTGTPAKGYSVTSIDLSTNSVTVSAQDGNTLNQIVDTLPVSVAVDGLKQDKAFSVDVPLPAGATTVSPTKVTVTVHIAPNTSGSSVPSSGSSTTSATSGSNQGNVSKQFNNIPVSVTGLAAGRTATLGNSGNVNVSVTGSSSSLDQLNTNDIKANVDLNGLNTGDQQVAVHVDVPNGLIASATPAVLDVRIS</sequence>
<reference evidence="3 4" key="1">
    <citation type="journal article" date="2015" name="Int. J. Syst. Evol. Microbiol.">
        <title>Sporolactobacillus shoreae sp. nov. and Sporolactobacillus spathodeae sp. nov., two spore-forming lactic acid bacteria isolated from tree barks in Thailand.</title>
        <authorList>
            <person name="Thamacharoensuk T."/>
            <person name="Kitahara M."/>
            <person name="Ohkuma M."/>
            <person name="Thongchul N."/>
            <person name="Tanasupawat S."/>
        </authorList>
    </citation>
    <scope>NUCLEOTIDE SEQUENCE [LARGE SCALE GENOMIC DNA]</scope>
    <source>
        <strain evidence="3 4">BK92</strain>
    </source>
</reference>
<dbReference type="InterPro" id="IPR012505">
    <property type="entry name" value="YbbR"/>
</dbReference>
<dbReference type="InterPro" id="IPR053154">
    <property type="entry name" value="c-di-AMP_regulator"/>
</dbReference>
<evidence type="ECO:0000313" key="4">
    <source>
        <dbReference type="Proteomes" id="UP000298347"/>
    </source>
</evidence>
<dbReference type="Gene3D" id="2.170.120.30">
    <property type="match status" value="2"/>
</dbReference>
<feature type="region of interest" description="Disordered" evidence="1">
    <location>
        <begin position="317"/>
        <end position="345"/>
    </location>
</feature>
<dbReference type="Gene3D" id="2.170.120.40">
    <property type="entry name" value="YbbR-like domain"/>
    <property type="match status" value="2"/>
</dbReference>
<dbReference type="EMBL" id="SRJD01000005">
    <property type="protein sequence ID" value="TGA99005.1"/>
    <property type="molecule type" value="Genomic_DNA"/>
</dbReference>
<evidence type="ECO:0008006" key="5">
    <source>
        <dbReference type="Google" id="ProtNLM"/>
    </source>
</evidence>
<name>A0A4Z0GS21_9BACL</name>